<dbReference type="PANTHER" id="PTHR11017">
    <property type="entry name" value="LEUCINE-RICH REPEAT-CONTAINING PROTEIN"/>
    <property type="match status" value="1"/>
</dbReference>
<name>A0A087HR58_ARAAL</name>
<dbReference type="InterPro" id="IPR055414">
    <property type="entry name" value="LRR_R13L4/SHOC2-like"/>
</dbReference>
<dbReference type="InterPro" id="IPR032675">
    <property type="entry name" value="LRR_dom_sf"/>
</dbReference>
<dbReference type="Gene3D" id="1.10.10.10">
    <property type="entry name" value="Winged helix-like DNA-binding domain superfamily/Winged helix DNA-binding domain"/>
    <property type="match status" value="1"/>
</dbReference>
<keyword evidence="4" id="KW-0520">NAD</keyword>
<dbReference type="Gene3D" id="3.40.50.300">
    <property type="entry name" value="P-loop containing nucleotide triphosphate hydrolases"/>
    <property type="match status" value="1"/>
</dbReference>
<dbReference type="SMART" id="SM00255">
    <property type="entry name" value="TIR"/>
    <property type="match status" value="1"/>
</dbReference>
<gene>
    <name evidence="6" type="ordered locus">AALP_Aa1g281100</name>
</gene>
<dbReference type="Pfam" id="PF23598">
    <property type="entry name" value="LRR_14"/>
    <property type="match status" value="2"/>
</dbReference>
<dbReference type="SUPFAM" id="SSF52200">
    <property type="entry name" value="Toll/Interleukin receptor TIR domain"/>
    <property type="match status" value="1"/>
</dbReference>
<evidence type="ECO:0000259" key="5">
    <source>
        <dbReference type="PROSITE" id="PS50104"/>
    </source>
</evidence>
<keyword evidence="2" id="KW-0677">Repeat</keyword>
<dbReference type="GO" id="GO:0006952">
    <property type="term" value="P:defense response"/>
    <property type="evidence" value="ECO:0007669"/>
    <property type="project" value="UniProtKB-KW"/>
</dbReference>
<feature type="domain" description="TIR" evidence="5">
    <location>
        <begin position="12"/>
        <end position="178"/>
    </location>
</feature>
<dbReference type="Gramene" id="KFK44610">
    <property type="protein sequence ID" value="KFK44610"/>
    <property type="gene ID" value="AALP_AA1G281100"/>
</dbReference>
<dbReference type="SMART" id="SM00369">
    <property type="entry name" value="LRR_TYP"/>
    <property type="match status" value="7"/>
</dbReference>
<dbReference type="InterPro" id="IPR003591">
    <property type="entry name" value="Leu-rich_rpt_typical-subtyp"/>
</dbReference>
<dbReference type="Pfam" id="PF01582">
    <property type="entry name" value="TIR"/>
    <property type="match status" value="1"/>
</dbReference>
<keyword evidence="3" id="KW-0611">Plant defense</keyword>
<protein>
    <recommendedName>
        <fullName evidence="5">TIR domain-containing protein</fullName>
    </recommendedName>
</protein>
<evidence type="ECO:0000256" key="2">
    <source>
        <dbReference type="ARBA" id="ARBA00022737"/>
    </source>
</evidence>
<evidence type="ECO:0000256" key="3">
    <source>
        <dbReference type="ARBA" id="ARBA00022821"/>
    </source>
</evidence>
<dbReference type="FunFam" id="3.40.50.10140:FF:000007">
    <property type="entry name" value="Disease resistance protein (TIR-NBS-LRR class)"/>
    <property type="match status" value="1"/>
</dbReference>
<dbReference type="PROSITE" id="PS50104">
    <property type="entry name" value="TIR"/>
    <property type="match status" value="1"/>
</dbReference>
<dbReference type="PANTHER" id="PTHR11017:SF385">
    <property type="entry name" value="DISEASE RESISTANCE PROTEIN (TIR-NBS-LRR CLASS)-RELATED"/>
    <property type="match status" value="1"/>
</dbReference>
<dbReference type="SUPFAM" id="SSF52058">
    <property type="entry name" value="L domain-like"/>
    <property type="match status" value="2"/>
</dbReference>
<evidence type="ECO:0000256" key="1">
    <source>
        <dbReference type="ARBA" id="ARBA00022614"/>
    </source>
</evidence>
<dbReference type="InterPro" id="IPR000157">
    <property type="entry name" value="TIR_dom"/>
</dbReference>
<evidence type="ECO:0000313" key="7">
    <source>
        <dbReference type="Proteomes" id="UP000029120"/>
    </source>
</evidence>
<dbReference type="OrthoDB" id="2018313at2759"/>
<dbReference type="EMBL" id="CM002869">
    <property type="protein sequence ID" value="KFK44610.1"/>
    <property type="molecule type" value="Genomic_DNA"/>
</dbReference>
<dbReference type="Pfam" id="PF00931">
    <property type="entry name" value="NB-ARC"/>
    <property type="match status" value="1"/>
</dbReference>
<organism evidence="6 7">
    <name type="scientific">Arabis alpina</name>
    <name type="common">Alpine rock-cress</name>
    <dbReference type="NCBI Taxonomy" id="50452"/>
    <lineage>
        <taxon>Eukaryota</taxon>
        <taxon>Viridiplantae</taxon>
        <taxon>Streptophyta</taxon>
        <taxon>Embryophyta</taxon>
        <taxon>Tracheophyta</taxon>
        <taxon>Spermatophyta</taxon>
        <taxon>Magnoliopsida</taxon>
        <taxon>eudicotyledons</taxon>
        <taxon>Gunneridae</taxon>
        <taxon>Pentapetalae</taxon>
        <taxon>rosids</taxon>
        <taxon>malvids</taxon>
        <taxon>Brassicales</taxon>
        <taxon>Brassicaceae</taxon>
        <taxon>Arabideae</taxon>
        <taxon>Arabis</taxon>
    </lineage>
</organism>
<dbReference type="SUPFAM" id="SSF46785">
    <property type="entry name" value="Winged helix' DNA-binding domain"/>
    <property type="match status" value="1"/>
</dbReference>
<dbReference type="GO" id="GO:0007165">
    <property type="term" value="P:signal transduction"/>
    <property type="evidence" value="ECO:0007669"/>
    <property type="project" value="InterPro"/>
</dbReference>
<dbReference type="GO" id="GO:0043531">
    <property type="term" value="F:ADP binding"/>
    <property type="evidence" value="ECO:0007669"/>
    <property type="project" value="InterPro"/>
</dbReference>
<dbReference type="Gene3D" id="3.80.10.10">
    <property type="entry name" value="Ribonuclease Inhibitor"/>
    <property type="match status" value="3"/>
</dbReference>
<dbReference type="Pfam" id="PF23282">
    <property type="entry name" value="WHD_ROQ1"/>
    <property type="match status" value="1"/>
</dbReference>
<keyword evidence="1" id="KW-0433">Leucine-rich repeat</keyword>
<sequence length="1346" mass="151629">METDVISKPHRLKFDVFLSFRGEDTRDNFAGSLYDALRKEVRVFLDNDGMDRGDEVGPSLIGAMEDSAASVVVLSEHYADSHWCLDELAMLCDLRASLKRPLIPIFYKVDPSHVRKQNDHFTKDFKQHEEKYSNDKEKVLRWRRAMELVGKLSGLVYGEKSNEGDMIELVLKRVLKEVSNTPEKVGEYIVGLESRVEELMKLIDVESSSGVQILGLYGMGGIGKTTLAKAFYNKIVRNFDKHRAFISDVRETSSDQDGLVKLQNTFINKLIRLPAEIEDVNRGRDKIREQVHDKKILVVLDDVNTIDQINALVGERSWYGQGSIIVITTRDEEILTKLSVNQRYEVNCLTETQALNLFSYHSLRKENPTDSLLKLSKKIVEKTGRLPLALEGVLALSFESLDDEEKQVFLDLACLFLRMDITKEEVVDILQGCGFNAEAALSVLRQKSLVKIKSDGTFWMHDQIRDMGSQMDLKESSGDPRMRSRIWDRGEIMTILNNMKGTPSIKGVVLDFKKKFVRDMTADEIATRNLQNNPGISSAFSSLKYKILRFPAEEKPKSSEITIPVKPFEQMKKLRLLQINNVELEGNLKLLPSELKWIQWKGCPLEKLPPDFLARQLAVLDLSESGIRQVQTFRSKRVDENLKVVNLRGCHSLEAIPDLSNHKALQKLVLHRCKLLVKVPISVGNLRALLHLDLRDCSNLTEFLVDVSGLKSLEKLILSGCWNLSVLPENIGAMPCLKELLLDGTAIKNLPKSIYRLQKLEKLSLRGCRSIQELPSCIATLTSLEKLYLDETALENLPDSIGDLKNLQKLHLVRCTSLSKIPASINELKSLKMLFINGSAVEELPLKSGSLPSLVDFSAGGCKFLKQVPNTIGGLNSLLQLQLDGTPIETLPKEIGDLRFISKLELRNCESLKFLPNSIGGMDTLHSLYLDGSNIEELPEGFGKLENLVLLRMNKCKKLKRLPESFGDLKSLHHLYMKETSVVELPESFGNLSKLMVLKMLKKPLFRSDAPGTSEEPRFVELPNSFSKLSLLEELDARSWGIAGKIRDDLEKLSSVKILNLGNNYFHSLPASLKGLSNLKELLLYDCQELMCLPPLPSKLEKLNLANCFALESISDLSNLEILHELNLTNCGKVDDIPGLEKLTALERIYMSGCNSREVKKRLSKASLKMMRNLSLPGNRVPDWFSQGPVTFSAQPNRELRGVILAVVVALDHEIKDDYQLPDVLEVQAQILKLDFSVYNHTLHLSGVPRTSDDQLHICRYSAFHPMVSMLKDGFTLQVIKRVPPIKQGVELKMHGIHLVYEGDDDIEGEEKRLSETQQTVSQKLANFFSSFEEGESSSEGDSTVT</sequence>
<dbReference type="SUPFAM" id="SSF52540">
    <property type="entry name" value="P-loop containing nucleoside triphosphate hydrolases"/>
    <property type="match status" value="1"/>
</dbReference>
<keyword evidence="7" id="KW-1185">Reference proteome</keyword>
<dbReference type="InterPro" id="IPR036390">
    <property type="entry name" value="WH_DNA-bd_sf"/>
</dbReference>
<proteinExistence type="predicted"/>
<accession>A0A087HR58</accession>
<reference evidence="7" key="1">
    <citation type="journal article" date="2015" name="Nat. Plants">
        <title>Genome expansion of Arabis alpina linked with retrotransposition and reduced symmetric DNA methylation.</title>
        <authorList>
            <person name="Willing E.M."/>
            <person name="Rawat V."/>
            <person name="Mandakova T."/>
            <person name="Maumus F."/>
            <person name="James G.V."/>
            <person name="Nordstroem K.J."/>
            <person name="Becker C."/>
            <person name="Warthmann N."/>
            <person name="Chica C."/>
            <person name="Szarzynska B."/>
            <person name="Zytnicki M."/>
            <person name="Albani M.C."/>
            <person name="Kiefer C."/>
            <person name="Bergonzi S."/>
            <person name="Castaings L."/>
            <person name="Mateos J.L."/>
            <person name="Berns M.C."/>
            <person name="Bujdoso N."/>
            <person name="Piofczyk T."/>
            <person name="de Lorenzo L."/>
            <person name="Barrero-Sicilia C."/>
            <person name="Mateos I."/>
            <person name="Piednoel M."/>
            <person name="Hagmann J."/>
            <person name="Chen-Min-Tao R."/>
            <person name="Iglesias-Fernandez R."/>
            <person name="Schuster S.C."/>
            <person name="Alonso-Blanco C."/>
            <person name="Roudier F."/>
            <person name="Carbonero P."/>
            <person name="Paz-Ares J."/>
            <person name="Davis S.J."/>
            <person name="Pecinka A."/>
            <person name="Quesneville H."/>
            <person name="Colot V."/>
            <person name="Lysak M.A."/>
            <person name="Weigel D."/>
            <person name="Coupland G."/>
            <person name="Schneeberger K."/>
        </authorList>
    </citation>
    <scope>NUCLEOTIDE SEQUENCE [LARGE SCALE GENOMIC DNA]</scope>
    <source>
        <strain evidence="7">cv. Pajares</strain>
    </source>
</reference>
<dbReference type="Gene3D" id="3.40.50.10140">
    <property type="entry name" value="Toll/interleukin-1 receptor homology (TIR) domain"/>
    <property type="match status" value="1"/>
</dbReference>
<evidence type="ECO:0000256" key="4">
    <source>
        <dbReference type="ARBA" id="ARBA00023027"/>
    </source>
</evidence>
<dbReference type="InterPro" id="IPR036388">
    <property type="entry name" value="WH-like_DNA-bd_sf"/>
</dbReference>
<evidence type="ECO:0000313" key="6">
    <source>
        <dbReference type="EMBL" id="KFK44610.1"/>
    </source>
</evidence>
<dbReference type="InterPro" id="IPR035897">
    <property type="entry name" value="Toll_tir_struct_dom_sf"/>
</dbReference>
<dbReference type="InterPro" id="IPR044974">
    <property type="entry name" value="Disease_R_plants"/>
</dbReference>
<dbReference type="InterPro" id="IPR027417">
    <property type="entry name" value="P-loop_NTPase"/>
</dbReference>
<dbReference type="Proteomes" id="UP000029120">
    <property type="component" value="Chromosome 1"/>
</dbReference>
<dbReference type="eggNOG" id="ENOG502QQJE">
    <property type="taxonomic scope" value="Eukaryota"/>
</dbReference>
<dbReference type="PRINTS" id="PR00364">
    <property type="entry name" value="DISEASERSIST"/>
</dbReference>
<dbReference type="GO" id="GO:0051707">
    <property type="term" value="P:response to other organism"/>
    <property type="evidence" value="ECO:0007669"/>
    <property type="project" value="UniProtKB-ARBA"/>
</dbReference>
<dbReference type="InterPro" id="IPR058192">
    <property type="entry name" value="WHD_ROQ1-like"/>
</dbReference>
<dbReference type="InterPro" id="IPR002182">
    <property type="entry name" value="NB-ARC"/>
</dbReference>